<dbReference type="CDD" id="cd05930">
    <property type="entry name" value="A_NRPS"/>
    <property type="match status" value="1"/>
</dbReference>
<gene>
    <name evidence="3" type="ORF">Ahu01nite_069840</name>
</gene>
<dbReference type="RefSeq" id="WP_203840930.1">
    <property type="nucleotide sequence ID" value="NZ_BAAATV010000003.1"/>
</dbReference>
<dbReference type="InterPro" id="IPR020845">
    <property type="entry name" value="AMP-binding_CS"/>
</dbReference>
<dbReference type="Pfam" id="PF13193">
    <property type="entry name" value="AMP-binding_C"/>
    <property type="match status" value="1"/>
</dbReference>
<comment type="caution">
    <text evidence="3">The sequence shown here is derived from an EMBL/GenBank/DDBJ whole genome shotgun (WGS) entry which is preliminary data.</text>
</comment>
<dbReference type="Gene3D" id="3.40.50.12780">
    <property type="entry name" value="N-terminal domain of ligase-like"/>
    <property type="match status" value="1"/>
</dbReference>
<dbReference type="InterPro" id="IPR010071">
    <property type="entry name" value="AA_adenyl_dom"/>
</dbReference>
<dbReference type="Gene3D" id="3.30.300.30">
    <property type="match status" value="1"/>
</dbReference>
<feature type="domain" description="AMP-binding enzyme C-terminal" evidence="2">
    <location>
        <begin position="418"/>
        <end position="493"/>
    </location>
</feature>
<feature type="domain" description="AMP-dependent synthetase/ligase" evidence="1">
    <location>
        <begin position="12"/>
        <end position="364"/>
    </location>
</feature>
<name>A0ABQ3ZZ57_9ACTN</name>
<proteinExistence type="predicted"/>
<accession>A0ABQ3ZZ57</accession>
<dbReference type="PANTHER" id="PTHR45527">
    <property type="entry name" value="NONRIBOSOMAL PEPTIDE SYNTHETASE"/>
    <property type="match status" value="1"/>
</dbReference>
<keyword evidence="4" id="KW-1185">Reference proteome</keyword>
<organism evidence="3 4">
    <name type="scientific">Winogradskya humida</name>
    <dbReference type="NCBI Taxonomy" id="113566"/>
    <lineage>
        <taxon>Bacteria</taxon>
        <taxon>Bacillati</taxon>
        <taxon>Actinomycetota</taxon>
        <taxon>Actinomycetes</taxon>
        <taxon>Micromonosporales</taxon>
        <taxon>Micromonosporaceae</taxon>
        <taxon>Winogradskya</taxon>
    </lineage>
</organism>
<dbReference type="SUPFAM" id="SSF56801">
    <property type="entry name" value="Acetyl-CoA synthetase-like"/>
    <property type="match status" value="1"/>
</dbReference>
<protein>
    <submittedName>
        <fullName evidence="3">D-alanine--poly(Phosphoribitol) ligase</fullName>
    </submittedName>
</protein>
<dbReference type="Pfam" id="PF00501">
    <property type="entry name" value="AMP-binding"/>
    <property type="match status" value="1"/>
</dbReference>
<dbReference type="InterPro" id="IPR042099">
    <property type="entry name" value="ANL_N_sf"/>
</dbReference>
<dbReference type="InterPro" id="IPR045851">
    <property type="entry name" value="AMP-bd_C_sf"/>
</dbReference>
<dbReference type="InterPro" id="IPR000873">
    <property type="entry name" value="AMP-dep_synth/lig_dom"/>
</dbReference>
<keyword evidence="3" id="KW-0436">Ligase</keyword>
<evidence type="ECO:0000259" key="2">
    <source>
        <dbReference type="Pfam" id="PF13193"/>
    </source>
</evidence>
<evidence type="ECO:0000313" key="4">
    <source>
        <dbReference type="Proteomes" id="UP000603200"/>
    </source>
</evidence>
<dbReference type="InterPro" id="IPR025110">
    <property type="entry name" value="AMP-bd_C"/>
</dbReference>
<dbReference type="NCBIfam" id="TIGR01733">
    <property type="entry name" value="AA-adenyl-dom"/>
    <property type="match status" value="1"/>
</dbReference>
<evidence type="ECO:0000259" key="1">
    <source>
        <dbReference type="Pfam" id="PF00501"/>
    </source>
</evidence>
<dbReference type="PROSITE" id="PS00455">
    <property type="entry name" value="AMP_BINDING"/>
    <property type="match status" value="1"/>
</dbReference>
<dbReference type="Proteomes" id="UP000603200">
    <property type="component" value="Unassembled WGS sequence"/>
</dbReference>
<sequence length="508" mass="55065">MTARNAAELLIQAARHNPAAIALRWHGVGWTYGELYERVGKLTDLLLGSLDVATGDRVGVLAAKSPWVVAAGQAVLRADAVCVMLDVRHPIARLTAIIQDCGITTMFVDDAMRRHEDALRAAGVQRLVPLGDLLPGAPARRPAPVRGGTDLALLLYTSGSTGLPKAVGITHENVTAFVDWAAGYFGFRPGERFLSQAHLSFDISTLDIFNGFACGACVVLLDESDVLFPRVVVDTIRQEQITNVYVVSSALASLAGPGGLLEADPGSIRRILYGGEVLPAATLTRIRSWLPDDAGLYNVYGPLETNIATIWPVPTRGELPQPPPIGCPVPSLRVEIRREDGIATPEGEQGEIWIAGPTTSSGYWNRPEQNELRFVERDGVRWYRTGDRGSVNSDGRFDFHGRGDDLVKRRGYRIELGEIETAIAACPGVAECAVVATSPPDGPVEIHAWFVAAQDSSASVPEVRRFLTERVPGYMFPDSLRQLSQLPKTARDKIDRGRLRVLGTRPST</sequence>
<dbReference type="EMBL" id="BOMN01000100">
    <property type="protein sequence ID" value="GIE23882.1"/>
    <property type="molecule type" value="Genomic_DNA"/>
</dbReference>
<dbReference type="GO" id="GO:0016874">
    <property type="term" value="F:ligase activity"/>
    <property type="evidence" value="ECO:0007669"/>
    <property type="project" value="UniProtKB-KW"/>
</dbReference>
<dbReference type="PANTHER" id="PTHR45527:SF1">
    <property type="entry name" value="FATTY ACID SYNTHASE"/>
    <property type="match status" value="1"/>
</dbReference>
<evidence type="ECO:0000313" key="3">
    <source>
        <dbReference type="EMBL" id="GIE23882.1"/>
    </source>
</evidence>
<reference evidence="3 4" key="1">
    <citation type="submission" date="2021-01" db="EMBL/GenBank/DDBJ databases">
        <title>Whole genome shotgun sequence of Actinoplanes humidus NBRC 14915.</title>
        <authorList>
            <person name="Komaki H."/>
            <person name="Tamura T."/>
        </authorList>
    </citation>
    <scope>NUCLEOTIDE SEQUENCE [LARGE SCALE GENOMIC DNA]</scope>
    <source>
        <strain evidence="3 4">NBRC 14915</strain>
    </source>
</reference>